<proteinExistence type="predicted"/>
<evidence type="ECO:0000313" key="1">
    <source>
        <dbReference type="EMBL" id="QJA72985.1"/>
    </source>
</evidence>
<accession>A0A6M3JW81</accession>
<dbReference type="AlphaFoldDB" id="A0A6M3JW81"/>
<reference evidence="1" key="1">
    <citation type="submission" date="2020-03" db="EMBL/GenBank/DDBJ databases">
        <title>The deep terrestrial virosphere.</title>
        <authorList>
            <person name="Holmfeldt K."/>
            <person name="Nilsson E."/>
            <person name="Simone D."/>
            <person name="Lopez-Fernandez M."/>
            <person name="Wu X."/>
            <person name="de Brujin I."/>
            <person name="Lundin D."/>
            <person name="Andersson A."/>
            <person name="Bertilsson S."/>
            <person name="Dopson M."/>
        </authorList>
    </citation>
    <scope>NUCLEOTIDE SEQUENCE</scope>
    <source>
        <strain evidence="1">MM415A02534</strain>
    </source>
</reference>
<organism evidence="1">
    <name type="scientific">viral metagenome</name>
    <dbReference type="NCBI Taxonomy" id="1070528"/>
    <lineage>
        <taxon>unclassified sequences</taxon>
        <taxon>metagenomes</taxon>
        <taxon>organismal metagenomes</taxon>
    </lineage>
</organism>
<sequence>MQILRADTAINVKIGPAVAVADGLTPVTNLSLATADEAELLKSNTTATASIAASAFGAITNCDGWYWLTLTAGNVDTEGLLTICINDDDLILPLWGHFMVMSVSAFDALFGAAGSGYIGDITTIKQVLTGNWAIINNQLIMYDTDGTTALYTFNLTQDGVATEFNPDARTVV</sequence>
<protein>
    <submittedName>
        <fullName evidence="1">Uncharacterized protein</fullName>
    </submittedName>
</protein>
<gene>
    <name evidence="1" type="ORF">MM415A02534_0009</name>
</gene>
<dbReference type="EMBL" id="MT141993">
    <property type="protein sequence ID" value="QJA72985.1"/>
    <property type="molecule type" value="Genomic_DNA"/>
</dbReference>
<name>A0A6M3JW81_9ZZZZ</name>